<gene>
    <name evidence="2" type="ORF">EJ995_00815</name>
</gene>
<name>A0A3S9MUJ1_9FLAO</name>
<dbReference type="GO" id="GO:0009313">
    <property type="term" value="P:oligosaccharide catabolic process"/>
    <property type="evidence" value="ECO:0007669"/>
    <property type="project" value="TreeGrafter"/>
</dbReference>
<keyword evidence="3" id="KW-1185">Reference proteome</keyword>
<dbReference type="SUPFAM" id="SSF51011">
    <property type="entry name" value="Glycosyl hydrolase domain"/>
    <property type="match status" value="1"/>
</dbReference>
<evidence type="ECO:0000313" key="3">
    <source>
        <dbReference type="Proteomes" id="UP000279600"/>
    </source>
</evidence>
<dbReference type="AlphaFoldDB" id="A0A3S9MUJ1"/>
<dbReference type="InterPro" id="IPR017853">
    <property type="entry name" value="GH"/>
</dbReference>
<dbReference type="PANTHER" id="PTHR10357:SF179">
    <property type="entry name" value="NEUTRAL AND BASIC AMINO ACID TRANSPORT PROTEIN RBAT"/>
    <property type="match status" value="1"/>
</dbReference>
<dbReference type="Pfam" id="PF00128">
    <property type="entry name" value="Alpha-amylase"/>
    <property type="match status" value="1"/>
</dbReference>
<dbReference type="OrthoDB" id="9805159at2"/>
<dbReference type="Gene3D" id="2.60.40.1180">
    <property type="entry name" value="Golgi alpha-mannosidase II"/>
    <property type="match status" value="1"/>
</dbReference>
<dbReference type="SMART" id="SM00642">
    <property type="entry name" value="Aamy"/>
    <property type="match status" value="1"/>
</dbReference>
<dbReference type="PANTHER" id="PTHR10357">
    <property type="entry name" value="ALPHA-AMYLASE FAMILY MEMBER"/>
    <property type="match status" value="1"/>
</dbReference>
<dbReference type="KEGG" id="noj:EJ995_00815"/>
<dbReference type="Proteomes" id="UP000279600">
    <property type="component" value="Chromosome"/>
</dbReference>
<sequence length="493" mass="55299">MVMITLSRKRDYHIPPYILINLVSFNSIPNNIKMNKVSRWAALVVVTFLCACQSSDEGVDDDSSIPVDPIDDTAYSQYGTPFGQIPDTEDVVMYEANLRAMSAGGDLRGVINRLDHIEDLGINVIWLMPIHPQGQERSVGSPYAIRDYKEVSNEYGDLEDLRELTDAAHSLGIAVIMDWVANHTAWDNEWIENKDWYTQDAAGNIVIPSGTNWQDVADLNFDNQEMRSAMIDAMKYWILEANIDGYRCDYADGVPADFWEDAWDELDAIPNRKLVKLAEGNREDHLQSGFDLNFGFEFYGAMINAFEGQPATSIMEKSEEEYATVPDGKQVLRYTTNHDESAFAATPIEFFGGKQGALAASTITIFMNGVPLIYSSQEVGRSSNVPFFSNSRIDFDANPDMLESYQKMIAFYNSSASARKGSTQDFSNDDVVSFRKTLNNDDVLIIANIRNREVSYAIPSSLQNTEWSNITTSNTVSLTGSIDLQPYEFLILD</sequence>
<organism evidence="2 3">
    <name type="scientific">Nonlabens ponticola</name>
    <dbReference type="NCBI Taxonomy" id="2496866"/>
    <lineage>
        <taxon>Bacteria</taxon>
        <taxon>Pseudomonadati</taxon>
        <taxon>Bacteroidota</taxon>
        <taxon>Flavobacteriia</taxon>
        <taxon>Flavobacteriales</taxon>
        <taxon>Flavobacteriaceae</taxon>
        <taxon>Nonlabens</taxon>
    </lineage>
</organism>
<dbReference type="InterPro" id="IPR013780">
    <property type="entry name" value="Glyco_hydro_b"/>
</dbReference>
<dbReference type="InterPro" id="IPR006047">
    <property type="entry name" value="GH13_cat_dom"/>
</dbReference>
<protein>
    <submittedName>
        <fullName evidence="2">Alpha-amylase</fullName>
    </submittedName>
</protein>
<feature type="domain" description="Glycosyl hydrolase family 13 catalytic" evidence="1">
    <location>
        <begin position="95"/>
        <end position="419"/>
    </location>
</feature>
<accession>A0A3S9MUJ1</accession>
<evidence type="ECO:0000313" key="2">
    <source>
        <dbReference type="EMBL" id="AZQ42847.1"/>
    </source>
</evidence>
<proteinExistence type="predicted"/>
<reference evidence="2 3" key="1">
    <citation type="submission" date="2018-12" db="EMBL/GenBank/DDBJ databases">
        <title>Complete genome of Nonlabens sp. MJ115.</title>
        <authorList>
            <person name="Choi H.S."/>
            <person name="Jung J."/>
        </authorList>
    </citation>
    <scope>NUCLEOTIDE SEQUENCE [LARGE SCALE GENOMIC DNA]</scope>
    <source>
        <strain evidence="2 3">MJ115</strain>
    </source>
</reference>
<dbReference type="EMBL" id="CP034549">
    <property type="protein sequence ID" value="AZQ42847.1"/>
    <property type="molecule type" value="Genomic_DNA"/>
</dbReference>
<evidence type="ECO:0000259" key="1">
    <source>
        <dbReference type="SMART" id="SM00642"/>
    </source>
</evidence>
<dbReference type="CDD" id="cd11313">
    <property type="entry name" value="AmyAc_arch_bac_AmyA"/>
    <property type="match status" value="1"/>
</dbReference>
<dbReference type="GO" id="GO:0004556">
    <property type="term" value="F:alpha-amylase activity"/>
    <property type="evidence" value="ECO:0007669"/>
    <property type="project" value="TreeGrafter"/>
</dbReference>
<dbReference type="Gene3D" id="3.20.20.80">
    <property type="entry name" value="Glycosidases"/>
    <property type="match status" value="1"/>
</dbReference>
<dbReference type="SUPFAM" id="SSF51445">
    <property type="entry name" value="(Trans)glycosidases"/>
    <property type="match status" value="1"/>
</dbReference>